<keyword evidence="10" id="KW-1185">Reference proteome</keyword>
<keyword evidence="3 8" id="KW-0812">Transmembrane</keyword>
<keyword evidence="6 8" id="KW-0472">Membrane</keyword>
<evidence type="ECO:0000313" key="9">
    <source>
        <dbReference type="EMBL" id="MBW0581349.1"/>
    </source>
</evidence>
<dbReference type="GO" id="GO:0043495">
    <property type="term" value="F:protein-membrane adaptor activity"/>
    <property type="evidence" value="ECO:0007669"/>
    <property type="project" value="TreeGrafter"/>
</dbReference>
<dbReference type="GO" id="GO:0043529">
    <property type="term" value="C:GET complex"/>
    <property type="evidence" value="ECO:0007669"/>
    <property type="project" value="TreeGrafter"/>
</dbReference>
<evidence type="ECO:0008006" key="11">
    <source>
        <dbReference type="Google" id="ProtNLM"/>
    </source>
</evidence>
<comment type="similarity">
    <text evidence="2">Belongs to the WRB/GET1 family.</text>
</comment>
<dbReference type="OrthoDB" id="69461at2759"/>
<keyword evidence="4" id="KW-0256">Endoplasmic reticulum</keyword>
<dbReference type="GO" id="GO:0071816">
    <property type="term" value="P:tail-anchored membrane protein insertion into ER membrane"/>
    <property type="evidence" value="ECO:0007669"/>
    <property type="project" value="InterPro"/>
</dbReference>
<dbReference type="AlphaFoldDB" id="A0A9Q3KKC6"/>
<protein>
    <recommendedName>
        <fullName evidence="11">Protein GET1</fullName>
    </recommendedName>
</protein>
<organism evidence="9 10">
    <name type="scientific">Austropuccinia psidii MF-1</name>
    <dbReference type="NCBI Taxonomy" id="1389203"/>
    <lineage>
        <taxon>Eukaryota</taxon>
        <taxon>Fungi</taxon>
        <taxon>Dikarya</taxon>
        <taxon>Basidiomycota</taxon>
        <taxon>Pucciniomycotina</taxon>
        <taxon>Pucciniomycetes</taxon>
        <taxon>Pucciniales</taxon>
        <taxon>Sphaerophragmiaceae</taxon>
        <taxon>Austropuccinia</taxon>
    </lineage>
</organism>
<evidence type="ECO:0000313" key="10">
    <source>
        <dbReference type="Proteomes" id="UP000765509"/>
    </source>
</evidence>
<evidence type="ECO:0000256" key="4">
    <source>
        <dbReference type="ARBA" id="ARBA00022824"/>
    </source>
</evidence>
<feature type="transmembrane region" description="Helical" evidence="8">
    <location>
        <begin position="61"/>
        <end position="84"/>
    </location>
</feature>
<evidence type="ECO:0000256" key="8">
    <source>
        <dbReference type="SAM" id="Phobius"/>
    </source>
</evidence>
<feature type="transmembrane region" description="Helical" evidence="8">
    <location>
        <begin position="21"/>
        <end position="41"/>
    </location>
</feature>
<proteinExistence type="inferred from homology"/>
<gene>
    <name evidence="9" type="ORF">O181_121064</name>
</gene>
<evidence type="ECO:0000256" key="1">
    <source>
        <dbReference type="ARBA" id="ARBA00004586"/>
    </source>
</evidence>
<sequence>MDKEMAELENLNKQISSARMQFSALFSTLLWAFTTGLQFALVSWYRKSPVLFIPQDWFPPLVLWILAFPSAPYGSVSTTVWTLVCKRSLGQVGDLVSDLLGLAFVSHKAQEQPTATPSKTSKHQKSS</sequence>
<evidence type="ECO:0000256" key="5">
    <source>
        <dbReference type="ARBA" id="ARBA00022989"/>
    </source>
</evidence>
<dbReference type="Proteomes" id="UP000765509">
    <property type="component" value="Unassembled WGS sequence"/>
</dbReference>
<keyword evidence="5 8" id="KW-1133">Transmembrane helix</keyword>
<dbReference type="GO" id="GO:0005789">
    <property type="term" value="C:endoplasmic reticulum membrane"/>
    <property type="evidence" value="ECO:0007669"/>
    <property type="project" value="UniProtKB-SubCell"/>
</dbReference>
<accession>A0A9Q3KKC6</accession>
<evidence type="ECO:0000256" key="7">
    <source>
        <dbReference type="SAM" id="MobiDB-lite"/>
    </source>
</evidence>
<reference evidence="9" key="1">
    <citation type="submission" date="2021-03" db="EMBL/GenBank/DDBJ databases">
        <title>Draft genome sequence of rust myrtle Austropuccinia psidii MF-1, a brazilian biotype.</title>
        <authorList>
            <person name="Quecine M.C."/>
            <person name="Pachon D.M.R."/>
            <person name="Bonatelli M.L."/>
            <person name="Correr F.H."/>
            <person name="Franceschini L.M."/>
            <person name="Leite T.F."/>
            <person name="Margarido G.R.A."/>
            <person name="Almeida C.A."/>
            <person name="Ferrarezi J.A."/>
            <person name="Labate C.A."/>
        </authorList>
    </citation>
    <scope>NUCLEOTIDE SEQUENCE</scope>
    <source>
        <strain evidence="9">MF-1</strain>
    </source>
</reference>
<dbReference type="PANTHER" id="PTHR42650:SF1">
    <property type="entry name" value="GUIDED ENTRY OF TAIL-ANCHORED PROTEINS FACTOR 1"/>
    <property type="match status" value="1"/>
</dbReference>
<dbReference type="EMBL" id="AVOT02109794">
    <property type="protein sequence ID" value="MBW0581349.1"/>
    <property type="molecule type" value="Genomic_DNA"/>
</dbReference>
<feature type="region of interest" description="Disordered" evidence="7">
    <location>
        <begin position="108"/>
        <end position="127"/>
    </location>
</feature>
<comment type="subcellular location">
    <subcellularLocation>
        <location evidence="1">Endoplasmic reticulum membrane</location>
    </subcellularLocation>
</comment>
<dbReference type="Pfam" id="PF04420">
    <property type="entry name" value="CHD5"/>
    <property type="match status" value="1"/>
</dbReference>
<comment type="caution">
    <text evidence="9">The sequence shown here is derived from an EMBL/GenBank/DDBJ whole genome shotgun (WGS) entry which is preliminary data.</text>
</comment>
<evidence type="ECO:0000256" key="6">
    <source>
        <dbReference type="ARBA" id="ARBA00023136"/>
    </source>
</evidence>
<name>A0A9Q3KKC6_9BASI</name>
<evidence type="ECO:0000256" key="2">
    <source>
        <dbReference type="ARBA" id="ARBA00010799"/>
    </source>
</evidence>
<dbReference type="InterPro" id="IPR028945">
    <property type="entry name" value="Get1"/>
</dbReference>
<dbReference type="PANTHER" id="PTHR42650">
    <property type="entry name" value="TAIL-ANCHORED PROTEIN INSERTION RECEPTOR WRB"/>
    <property type="match status" value="1"/>
</dbReference>
<evidence type="ECO:0000256" key="3">
    <source>
        <dbReference type="ARBA" id="ARBA00022692"/>
    </source>
</evidence>